<keyword evidence="1" id="KW-0175">Coiled coil</keyword>
<evidence type="ECO:0000256" key="1">
    <source>
        <dbReference type="SAM" id="Coils"/>
    </source>
</evidence>
<accession>A0AAN6XIP3</accession>
<reference evidence="3" key="1">
    <citation type="journal article" date="2023" name="Mol. Phylogenet. Evol.">
        <title>Genome-scale phylogeny and comparative genomics of the fungal order Sordariales.</title>
        <authorList>
            <person name="Hensen N."/>
            <person name="Bonometti L."/>
            <person name="Westerberg I."/>
            <person name="Brannstrom I.O."/>
            <person name="Guillou S."/>
            <person name="Cros-Aarteil S."/>
            <person name="Calhoun S."/>
            <person name="Haridas S."/>
            <person name="Kuo A."/>
            <person name="Mondo S."/>
            <person name="Pangilinan J."/>
            <person name="Riley R."/>
            <person name="LaButti K."/>
            <person name="Andreopoulos B."/>
            <person name="Lipzen A."/>
            <person name="Chen C."/>
            <person name="Yan M."/>
            <person name="Daum C."/>
            <person name="Ng V."/>
            <person name="Clum A."/>
            <person name="Steindorff A."/>
            <person name="Ohm R.A."/>
            <person name="Martin F."/>
            <person name="Silar P."/>
            <person name="Natvig D.O."/>
            <person name="Lalanne C."/>
            <person name="Gautier V."/>
            <person name="Ament-Velasquez S.L."/>
            <person name="Kruys A."/>
            <person name="Hutchinson M.I."/>
            <person name="Powell A.J."/>
            <person name="Barry K."/>
            <person name="Miller A.N."/>
            <person name="Grigoriev I.V."/>
            <person name="Debuchy R."/>
            <person name="Gladieux P."/>
            <person name="Hiltunen Thoren M."/>
            <person name="Johannesson H."/>
        </authorList>
    </citation>
    <scope>NUCLEOTIDE SEQUENCE</scope>
    <source>
        <strain evidence="3">CBS 315.58</strain>
    </source>
</reference>
<evidence type="ECO:0000256" key="2">
    <source>
        <dbReference type="SAM" id="MobiDB-lite"/>
    </source>
</evidence>
<dbReference type="AlphaFoldDB" id="A0AAN6XIP3"/>
<evidence type="ECO:0000313" key="4">
    <source>
        <dbReference type="Proteomes" id="UP001303160"/>
    </source>
</evidence>
<gene>
    <name evidence="3" type="ORF">QBC40DRAFT_295741</name>
</gene>
<feature type="region of interest" description="Disordered" evidence="2">
    <location>
        <begin position="1"/>
        <end position="23"/>
    </location>
</feature>
<dbReference type="Proteomes" id="UP001303160">
    <property type="component" value="Unassembled WGS sequence"/>
</dbReference>
<comment type="caution">
    <text evidence="3">The sequence shown here is derived from an EMBL/GenBank/DDBJ whole genome shotgun (WGS) entry which is preliminary data.</text>
</comment>
<feature type="coiled-coil region" evidence="1">
    <location>
        <begin position="67"/>
        <end position="101"/>
    </location>
</feature>
<proteinExistence type="predicted"/>
<evidence type="ECO:0000313" key="3">
    <source>
        <dbReference type="EMBL" id="KAK4201334.1"/>
    </source>
</evidence>
<feature type="compositionally biased region" description="Polar residues" evidence="2">
    <location>
        <begin position="1"/>
        <end position="15"/>
    </location>
</feature>
<dbReference type="EMBL" id="MU863908">
    <property type="protein sequence ID" value="KAK4201334.1"/>
    <property type="molecule type" value="Genomic_DNA"/>
</dbReference>
<keyword evidence="4" id="KW-1185">Reference proteome</keyword>
<name>A0AAN6XIP3_9PEZI</name>
<protein>
    <submittedName>
        <fullName evidence="3">Uncharacterized protein</fullName>
    </submittedName>
</protein>
<reference evidence="3" key="2">
    <citation type="submission" date="2023-05" db="EMBL/GenBank/DDBJ databases">
        <authorList>
            <consortium name="Lawrence Berkeley National Laboratory"/>
            <person name="Steindorff A."/>
            <person name="Hensen N."/>
            <person name="Bonometti L."/>
            <person name="Westerberg I."/>
            <person name="Brannstrom I.O."/>
            <person name="Guillou S."/>
            <person name="Cros-Aarteil S."/>
            <person name="Calhoun S."/>
            <person name="Haridas S."/>
            <person name="Kuo A."/>
            <person name="Mondo S."/>
            <person name="Pangilinan J."/>
            <person name="Riley R."/>
            <person name="Labutti K."/>
            <person name="Andreopoulos B."/>
            <person name="Lipzen A."/>
            <person name="Chen C."/>
            <person name="Yanf M."/>
            <person name="Daum C."/>
            <person name="Ng V."/>
            <person name="Clum A."/>
            <person name="Ohm R."/>
            <person name="Martin F."/>
            <person name="Silar P."/>
            <person name="Natvig D."/>
            <person name="Lalanne C."/>
            <person name="Gautier V."/>
            <person name="Ament-Velasquez S.L."/>
            <person name="Kruys A."/>
            <person name="Hutchinson M.I."/>
            <person name="Powell A.J."/>
            <person name="Barry K."/>
            <person name="Miller A.N."/>
            <person name="Grigoriev I.V."/>
            <person name="Debuchy R."/>
            <person name="Gladieux P."/>
            <person name="Thoren M.H."/>
            <person name="Johannesson H."/>
        </authorList>
    </citation>
    <scope>NUCLEOTIDE SEQUENCE</scope>
    <source>
        <strain evidence="3">CBS 315.58</strain>
    </source>
</reference>
<organism evidence="3 4">
    <name type="scientific">Triangularia verruculosa</name>
    <dbReference type="NCBI Taxonomy" id="2587418"/>
    <lineage>
        <taxon>Eukaryota</taxon>
        <taxon>Fungi</taxon>
        <taxon>Dikarya</taxon>
        <taxon>Ascomycota</taxon>
        <taxon>Pezizomycotina</taxon>
        <taxon>Sordariomycetes</taxon>
        <taxon>Sordariomycetidae</taxon>
        <taxon>Sordariales</taxon>
        <taxon>Podosporaceae</taxon>
        <taxon>Triangularia</taxon>
    </lineage>
</organism>
<sequence length="157" mass="17550">MLRTGTGPSSPQNGRSIVHYERPTGGYAKVKPGEVSKELNYTDGIRNAYTTTYDLAGDFEKRVPAFIKQAQDRMKALIMVIAQLRRELHDAKIEVVKANQRLHAVFLHENFHEDPADWFVDEQTMVMSVNPADISPDRPDFFLNQSPCGPGYAGAGL</sequence>